<dbReference type="EMBL" id="JAYFSI010000006">
    <property type="protein sequence ID" value="MEA5363169.1"/>
    <property type="molecule type" value="Genomic_DNA"/>
</dbReference>
<keyword evidence="1" id="KW-0812">Transmembrane</keyword>
<gene>
    <name evidence="2" type="ORF">VA596_26805</name>
</gene>
<keyword evidence="3" id="KW-1185">Reference proteome</keyword>
<organism evidence="2 3">
    <name type="scientific">Amycolatopsis heterodermiae</name>
    <dbReference type="NCBI Taxonomy" id="3110235"/>
    <lineage>
        <taxon>Bacteria</taxon>
        <taxon>Bacillati</taxon>
        <taxon>Actinomycetota</taxon>
        <taxon>Actinomycetes</taxon>
        <taxon>Pseudonocardiales</taxon>
        <taxon>Pseudonocardiaceae</taxon>
        <taxon>Amycolatopsis</taxon>
    </lineage>
</organism>
<evidence type="ECO:0000313" key="3">
    <source>
        <dbReference type="Proteomes" id="UP001304298"/>
    </source>
</evidence>
<protein>
    <recommendedName>
        <fullName evidence="4">DUF3592 domain-containing protein</fullName>
    </recommendedName>
</protein>
<sequence length="169" mass="18279">MFVLRLVGTLLWFGIPAALLTHGLQDLAVRDAPTHSIEGTIAGHRQQYHPATQDAPSYTTYYITVRSATDDFEVGDEQEALDTEPGTQVVVQVSETTDDVVFVRKNDTVVDLRNTVGKDVGTIVIASIGLLIALGREFLVDDYAFPRWPGFLVGLLAAGGGVYVAFLLG</sequence>
<evidence type="ECO:0000256" key="1">
    <source>
        <dbReference type="SAM" id="Phobius"/>
    </source>
</evidence>
<feature type="transmembrane region" description="Helical" evidence="1">
    <location>
        <begin position="120"/>
        <end position="139"/>
    </location>
</feature>
<evidence type="ECO:0000313" key="2">
    <source>
        <dbReference type="EMBL" id="MEA5363169.1"/>
    </source>
</evidence>
<accession>A0ABU5RC21</accession>
<reference evidence="2 3" key="1">
    <citation type="submission" date="2023-12" db="EMBL/GenBank/DDBJ databases">
        <title>Amycolatopsis sp. V23-08.</title>
        <authorList>
            <person name="Somphong A."/>
        </authorList>
    </citation>
    <scope>NUCLEOTIDE SEQUENCE [LARGE SCALE GENOMIC DNA]</scope>
    <source>
        <strain evidence="2 3">V23-08</strain>
    </source>
</reference>
<feature type="transmembrane region" description="Helical" evidence="1">
    <location>
        <begin position="151"/>
        <end position="168"/>
    </location>
</feature>
<keyword evidence="1" id="KW-1133">Transmembrane helix</keyword>
<name>A0ABU5RC21_9PSEU</name>
<comment type="caution">
    <text evidence="2">The sequence shown here is derived from an EMBL/GenBank/DDBJ whole genome shotgun (WGS) entry which is preliminary data.</text>
</comment>
<evidence type="ECO:0008006" key="4">
    <source>
        <dbReference type="Google" id="ProtNLM"/>
    </source>
</evidence>
<keyword evidence="1" id="KW-0472">Membrane</keyword>
<dbReference type="Proteomes" id="UP001304298">
    <property type="component" value="Unassembled WGS sequence"/>
</dbReference>
<dbReference type="RefSeq" id="WP_323330921.1">
    <property type="nucleotide sequence ID" value="NZ_JAYFSI010000006.1"/>
</dbReference>
<proteinExistence type="predicted"/>